<dbReference type="InterPro" id="IPR040039">
    <property type="entry name" value="PIGX"/>
</dbReference>
<feature type="region of interest" description="Disordered" evidence="11">
    <location>
        <begin position="82"/>
        <end position="103"/>
    </location>
</feature>
<evidence type="ECO:0000256" key="9">
    <source>
        <dbReference type="ARBA" id="ARBA00023180"/>
    </source>
</evidence>
<dbReference type="SMART" id="SM00780">
    <property type="entry name" value="PIG-X"/>
    <property type="match status" value="1"/>
</dbReference>
<evidence type="ECO:0000256" key="10">
    <source>
        <dbReference type="RuleBase" id="RU366056"/>
    </source>
</evidence>
<keyword evidence="7" id="KW-1133">Transmembrane helix</keyword>
<dbReference type="AlphaFoldDB" id="A0A8C3XH22"/>
<dbReference type="PANTHER" id="PTHR28650:SF1">
    <property type="entry name" value="PHOSPHATIDYLINOSITOL-GLYCAN BIOSYNTHESIS CLASS X PROTEIN"/>
    <property type="match status" value="1"/>
</dbReference>
<keyword evidence="4 10" id="KW-0337">GPI-anchor biosynthesis</keyword>
<dbReference type="InterPro" id="IPR013233">
    <property type="entry name" value="PIG-X/PBN1"/>
</dbReference>
<organism evidence="12 13">
    <name type="scientific">Cyanoderma ruficeps</name>
    <name type="common">rufous-capped babbler</name>
    <dbReference type="NCBI Taxonomy" id="181631"/>
    <lineage>
        <taxon>Eukaryota</taxon>
        <taxon>Metazoa</taxon>
        <taxon>Chordata</taxon>
        <taxon>Craniata</taxon>
        <taxon>Vertebrata</taxon>
        <taxon>Euteleostomi</taxon>
        <taxon>Archelosauria</taxon>
        <taxon>Archosauria</taxon>
        <taxon>Dinosauria</taxon>
        <taxon>Saurischia</taxon>
        <taxon>Theropoda</taxon>
        <taxon>Coelurosauria</taxon>
        <taxon>Aves</taxon>
        <taxon>Neognathae</taxon>
        <taxon>Neoaves</taxon>
        <taxon>Telluraves</taxon>
        <taxon>Australaves</taxon>
        <taxon>Passeriformes</taxon>
        <taxon>Sylvioidea</taxon>
        <taxon>Timaliidae</taxon>
        <taxon>Cyanoderma</taxon>
    </lineage>
</organism>
<dbReference type="PANTHER" id="PTHR28650">
    <property type="entry name" value="PHOSPHATIDYLINOSITOL-GLYCAN BIOSYNTHESIS CLASS X PROTEIN"/>
    <property type="match status" value="1"/>
</dbReference>
<evidence type="ECO:0000256" key="4">
    <source>
        <dbReference type="ARBA" id="ARBA00022502"/>
    </source>
</evidence>
<accession>A0A8C3XH22</accession>
<evidence type="ECO:0000256" key="7">
    <source>
        <dbReference type="ARBA" id="ARBA00022989"/>
    </source>
</evidence>
<evidence type="ECO:0000256" key="8">
    <source>
        <dbReference type="ARBA" id="ARBA00023136"/>
    </source>
</evidence>
<evidence type="ECO:0000256" key="3">
    <source>
        <dbReference type="ARBA" id="ARBA00010345"/>
    </source>
</evidence>
<dbReference type="UniPathway" id="UPA00196"/>
<name>A0A8C3XH22_9PASS</name>
<dbReference type="Pfam" id="PF08320">
    <property type="entry name" value="PIG-X"/>
    <property type="match status" value="1"/>
</dbReference>
<feature type="region of interest" description="Disordered" evidence="11">
    <location>
        <begin position="169"/>
        <end position="240"/>
    </location>
</feature>
<keyword evidence="8" id="KW-0472">Membrane</keyword>
<comment type="similarity">
    <text evidence="3 10">Belongs to the PIGX family.</text>
</comment>
<keyword evidence="5" id="KW-0812">Transmembrane</keyword>
<comment type="function">
    <text evidence="10">Stabilizing subunit of the glycosylphosphatidylinositol-mannosyltransferase I complex which catalyzes the transfer of the first mannose, via an alpha-1,4 bond from a dolichol-phosphate-mannose (Dol-P-Man) to the glucosaminyl acyl phosphatidylinositol (GlcN-(acyl)PI) intermediate to generate alpha-D-Man-(1-&gt;4)-alpha-D-GlcN-(1-&gt;6)-(1-radyl,2-acyl-sn-glycero-3-phospho)-2-acyl-inositol and participates in the sixth step of the glycosylphosphatidylinositol-anchor biosynthesis. Probably acts by stabilizing the mannosyltransferase PIGM.</text>
</comment>
<proteinExistence type="inferred from homology"/>
<evidence type="ECO:0000256" key="2">
    <source>
        <dbReference type="ARBA" id="ARBA00004687"/>
    </source>
</evidence>
<dbReference type="GO" id="GO:0005789">
    <property type="term" value="C:endoplasmic reticulum membrane"/>
    <property type="evidence" value="ECO:0007669"/>
    <property type="project" value="UniProtKB-SubCell"/>
</dbReference>
<protein>
    <recommendedName>
        <fullName evidence="10">Phosphatidylinositol-glycan biosynthesis class X protein</fullName>
    </recommendedName>
</protein>
<keyword evidence="13" id="KW-1185">Reference proteome</keyword>
<evidence type="ECO:0000313" key="12">
    <source>
        <dbReference type="Ensembl" id="ENSCRFP00000020360.1"/>
    </source>
</evidence>
<evidence type="ECO:0000313" key="13">
    <source>
        <dbReference type="Proteomes" id="UP000694396"/>
    </source>
</evidence>
<dbReference type="Ensembl" id="ENSCRFT00000021042.1">
    <property type="protein sequence ID" value="ENSCRFP00000020360.1"/>
    <property type="gene ID" value="ENSCRFG00000015184.1"/>
</dbReference>
<reference evidence="12" key="2">
    <citation type="submission" date="2025-09" db="UniProtKB">
        <authorList>
            <consortium name="Ensembl"/>
        </authorList>
    </citation>
    <scope>IDENTIFICATION</scope>
</reference>
<reference evidence="12" key="1">
    <citation type="submission" date="2025-08" db="UniProtKB">
        <authorList>
            <consortium name="Ensembl"/>
        </authorList>
    </citation>
    <scope>IDENTIFICATION</scope>
</reference>
<evidence type="ECO:0000256" key="6">
    <source>
        <dbReference type="ARBA" id="ARBA00022824"/>
    </source>
</evidence>
<comment type="subcellular location">
    <subcellularLocation>
        <location evidence="1 10">Endoplasmic reticulum membrane</location>
        <topology evidence="1 10">Single-pass membrane protein</topology>
    </subcellularLocation>
</comment>
<keyword evidence="9" id="KW-0325">Glycoprotein</keyword>
<evidence type="ECO:0000256" key="11">
    <source>
        <dbReference type="SAM" id="MobiDB-lite"/>
    </source>
</evidence>
<dbReference type="Proteomes" id="UP000694396">
    <property type="component" value="Unplaced"/>
</dbReference>
<evidence type="ECO:0000256" key="1">
    <source>
        <dbReference type="ARBA" id="ARBA00004389"/>
    </source>
</evidence>
<dbReference type="GO" id="GO:0006506">
    <property type="term" value="P:GPI anchor biosynthetic process"/>
    <property type="evidence" value="ECO:0007669"/>
    <property type="project" value="UniProtKB-UniPathway"/>
</dbReference>
<evidence type="ECO:0000256" key="5">
    <source>
        <dbReference type="ARBA" id="ARBA00022692"/>
    </source>
</evidence>
<keyword evidence="6 10" id="KW-0256">Endoplasmic reticulum</keyword>
<comment type="pathway">
    <text evidence="2 10">Glycolipid biosynthesis; glycosylphosphatidylinositol-anchor biosynthesis.</text>
</comment>
<feature type="compositionally biased region" description="Pro residues" evidence="11">
    <location>
        <begin position="174"/>
        <end position="188"/>
    </location>
</feature>
<sequence>MGRAGRDRSGHLVPAPCSSRAIPGHMAQIVSTQLRNVPGELDSTASLGSVQGSVTAQESSSSCPGGTSWAQSLPVALVPLLGPRAEPGPAQSPPCPQGQPGLSPSQLGLLWRLNSPSSLSLSWARRCSRPFRASAASVGPTPGAPCLPYTLGLCPHLGRRRKPLLPLSRLPFLPLRPPSPVAPPPGRSRPPGRLPWLRRRRREPAGKASSAEGPHQAAHTNACRTRGRGARGGRVPRGQAALRAARRGRAQQAAMAGGRQEPVWVGAGLGALLCALHVQAACRGTTVTQELLKEGFHRDLLVKVELGEDAGGCAVAAQVRLPPGIYVDPYELATLQQHNLTKAVLFPDAIDVEAPEYLARDLVLLLFLEPEARRSRCFRAAVPVHARYHRPAQGTGEASVVLESPEVLLCCCHSHLSAECWKPAEVDAPCSSDNASPCQWHRTKHRPAYEESMLRVPVGLREHNSLVCALTLLTTGLCSGLILAAACKYGHFPQ</sequence>